<feature type="domain" description="GAF" evidence="5">
    <location>
        <begin position="27"/>
        <end position="171"/>
    </location>
</feature>
<evidence type="ECO:0000313" key="7">
    <source>
        <dbReference type="Proteomes" id="UP000663937"/>
    </source>
</evidence>
<dbReference type="InterPro" id="IPR003594">
    <property type="entry name" value="HATPase_dom"/>
</dbReference>
<dbReference type="InterPro" id="IPR036890">
    <property type="entry name" value="HATPase_C_sf"/>
</dbReference>
<dbReference type="GO" id="GO:0046983">
    <property type="term" value="F:protein dimerization activity"/>
    <property type="evidence" value="ECO:0007669"/>
    <property type="project" value="InterPro"/>
</dbReference>
<feature type="region of interest" description="Disordered" evidence="4">
    <location>
        <begin position="513"/>
        <end position="546"/>
    </location>
</feature>
<dbReference type="Gene3D" id="3.30.565.10">
    <property type="entry name" value="Histidine kinase-like ATPase, C-terminal domain"/>
    <property type="match status" value="1"/>
</dbReference>
<accession>A0A8A4Z9X3</accession>
<dbReference type="InterPro" id="IPR011712">
    <property type="entry name" value="Sig_transdc_His_kin_sub3_dim/P"/>
</dbReference>
<dbReference type="PANTHER" id="PTHR24421:SF56">
    <property type="entry name" value="OXYGEN SENSOR HISTIDINE KINASE RESPONSE REGULATOR DOST"/>
    <property type="match status" value="1"/>
</dbReference>
<dbReference type="AlphaFoldDB" id="A0A8A4Z9X3"/>
<dbReference type="InterPro" id="IPR003018">
    <property type="entry name" value="GAF"/>
</dbReference>
<sequence length="559" mass="58891">MVPDGRTTPVASTDLLSAFMALSADLDLPRLLERFVAASTSLTGAQFGAINVLDEHGASVTFVQAGMPAPIVAALANPPHAIGVLGEIPSHGVLRLHDLMEHPAFRGLPAGHPPMHSFLGTAVRVGEEIFGYLYLSEKVGGFDAGDEAVVTALAAAAAIAIQNAQHYEAAMRREQWLRAGQQITTMLLEGADEEDALLQIASTAREIAHADTAALVLPGMGGELVMEIVDGRGREKLLGLTMARMGRSWDAFATGQGALVPSLATARDPQLAPLREFGPALYAPLLSSGHYMGVLVLLRTVGRAPFDASDLDRAQSFAAQAALAFVLAEARRTHDAAALLDERERIARDLHDLAIQQLFATGLQLETVRSRTADGSDPRLTRIVETALDNVDSSVRQIRVIVHALHNPDTATPLVERLQRECALARTGLGFDPALEVVYEGHPIGAGPGDIAAIARMDDVLGADLAGDVAAVAREGLANAARHAHSTTVWVRVSVAGSGRGGTVTIEVEDDGVGLSPERDRHSGTKNLATRAGRHGGTFTLGTPPSGRGTLVHWRAPLA</sequence>
<organism evidence="6 7">
    <name type="scientific">Pengzhenrongella sicca</name>
    <dbReference type="NCBI Taxonomy" id="2819238"/>
    <lineage>
        <taxon>Bacteria</taxon>
        <taxon>Bacillati</taxon>
        <taxon>Actinomycetota</taxon>
        <taxon>Actinomycetes</taxon>
        <taxon>Micrococcales</taxon>
        <taxon>Pengzhenrongella</taxon>
    </lineage>
</organism>
<dbReference type="SUPFAM" id="SSF55874">
    <property type="entry name" value="ATPase domain of HSP90 chaperone/DNA topoisomerase II/histidine kinase"/>
    <property type="match status" value="1"/>
</dbReference>
<dbReference type="Pfam" id="PF13185">
    <property type="entry name" value="GAF_2"/>
    <property type="match status" value="1"/>
</dbReference>
<evidence type="ECO:0000259" key="5">
    <source>
        <dbReference type="SMART" id="SM00065"/>
    </source>
</evidence>
<dbReference type="Pfam" id="PF02518">
    <property type="entry name" value="HATPase_c"/>
    <property type="match status" value="1"/>
</dbReference>
<keyword evidence="2" id="KW-0418">Kinase</keyword>
<dbReference type="RefSeq" id="WP_227422885.1">
    <property type="nucleotide sequence ID" value="NZ_CP071868.1"/>
</dbReference>
<dbReference type="GO" id="GO:0016020">
    <property type="term" value="C:membrane"/>
    <property type="evidence" value="ECO:0007669"/>
    <property type="project" value="InterPro"/>
</dbReference>
<dbReference type="Pfam" id="PF01590">
    <property type="entry name" value="GAF"/>
    <property type="match status" value="1"/>
</dbReference>
<protein>
    <submittedName>
        <fullName evidence="6">GAF domain-containing protein</fullName>
    </submittedName>
</protein>
<dbReference type="SUPFAM" id="SSF55781">
    <property type="entry name" value="GAF domain-like"/>
    <property type="match status" value="2"/>
</dbReference>
<evidence type="ECO:0000256" key="2">
    <source>
        <dbReference type="ARBA" id="ARBA00022777"/>
    </source>
</evidence>
<reference evidence="6" key="1">
    <citation type="submission" date="2021-03" db="EMBL/GenBank/DDBJ databases">
        <title>Pengzhenrongella sicca gen. nov., sp. nov., a new member of suborder Micrococcineae isolated from High-Arctic tundra soil.</title>
        <authorList>
            <person name="Peng F."/>
        </authorList>
    </citation>
    <scope>NUCLEOTIDE SEQUENCE</scope>
    <source>
        <strain evidence="6">LRZ-2</strain>
    </source>
</reference>
<dbReference type="Proteomes" id="UP000663937">
    <property type="component" value="Chromosome"/>
</dbReference>
<dbReference type="Gene3D" id="1.20.5.1930">
    <property type="match status" value="1"/>
</dbReference>
<evidence type="ECO:0000256" key="1">
    <source>
        <dbReference type="ARBA" id="ARBA00022679"/>
    </source>
</evidence>
<keyword evidence="3" id="KW-0902">Two-component regulatory system</keyword>
<dbReference type="PANTHER" id="PTHR24421">
    <property type="entry name" value="NITRATE/NITRITE SENSOR PROTEIN NARX-RELATED"/>
    <property type="match status" value="1"/>
</dbReference>
<feature type="domain" description="GAF" evidence="5">
    <location>
        <begin position="192"/>
        <end position="335"/>
    </location>
</feature>
<dbReference type="SMART" id="SM00065">
    <property type="entry name" value="GAF"/>
    <property type="match status" value="2"/>
</dbReference>
<dbReference type="InterPro" id="IPR050482">
    <property type="entry name" value="Sensor_HK_TwoCompSys"/>
</dbReference>
<dbReference type="EMBL" id="CP071868">
    <property type="protein sequence ID" value="QTE28644.1"/>
    <property type="molecule type" value="Genomic_DNA"/>
</dbReference>
<dbReference type="InterPro" id="IPR029016">
    <property type="entry name" value="GAF-like_dom_sf"/>
</dbReference>
<dbReference type="Gene3D" id="3.30.450.40">
    <property type="match status" value="2"/>
</dbReference>
<dbReference type="CDD" id="cd16917">
    <property type="entry name" value="HATPase_UhpB-NarQ-NarX-like"/>
    <property type="match status" value="1"/>
</dbReference>
<evidence type="ECO:0000256" key="3">
    <source>
        <dbReference type="ARBA" id="ARBA00023012"/>
    </source>
</evidence>
<dbReference type="KEGG" id="psic:J4E96_14965"/>
<dbReference type="GO" id="GO:0000155">
    <property type="term" value="F:phosphorelay sensor kinase activity"/>
    <property type="evidence" value="ECO:0007669"/>
    <property type="project" value="InterPro"/>
</dbReference>
<evidence type="ECO:0000313" key="6">
    <source>
        <dbReference type="EMBL" id="QTE28644.1"/>
    </source>
</evidence>
<name>A0A8A4Z9X3_9MICO</name>
<dbReference type="Pfam" id="PF07730">
    <property type="entry name" value="HisKA_3"/>
    <property type="match status" value="1"/>
</dbReference>
<evidence type="ECO:0000256" key="4">
    <source>
        <dbReference type="SAM" id="MobiDB-lite"/>
    </source>
</evidence>
<keyword evidence="7" id="KW-1185">Reference proteome</keyword>
<keyword evidence="1" id="KW-0808">Transferase</keyword>
<proteinExistence type="predicted"/>
<gene>
    <name evidence="6" type="ORF">J4E96_14965</name>
</gene>